<keyword evidence="10" id="KW-1185">Reference proteome</keyword>
<keyword evidence="3 6" id="KW-0812">Transmembrane</keyword>
<dbReference type="AlphaFoldDB" id="A0A2S8S5C5"/>
<protein>
    <submittedName>
        <fullName evidence="9">EamA domain-containing membrane protein RarD</fullName>
    </submittedName>
</protein>
<evidence type="ECO:0000256" key="5">
    <source>
        <dbReference type="ARBA" id="ARBA00023136"/>
    </source>
</evidence>
<comment type="caution">
    <text evidence="9">The sequence shown here is derived from an EMBL/GenBank/DDBJ whole genome shotgun (WGS) entry which is preliminary data.</text>
</comment>
<feature type="transmembrane region" description="Helical" evidence="6">
    <location>
        <begin position="67"/>
        <end position="86"/>
    </location>
</feature>
<feature type="domain" description="EamA" evidence="8">
    <location>
        <begin position="157"/>
        <end position="289"/>
    </location>
</feature>
<dbReference type="GO" id="GO:0016020">
    <property type="term" value="C:membrane"/>
    <property type="evidence" value="ECO:0007669"/>
    <property type="project" value="UniProtKB-SubCell"/>
</dbReference>
<feature type="transmembrane region" description="Helical" evidence="6">
    <location>
        <begin position="157"/>
        <end position="176"/>
    </location>
</feature>
<dbReference type="SUPFAM" id="SSF103481">
    <property type="entry name" value="Multidrug resistance efflux transporter EmrE"/>
    <property type="match status" value="2"/>
</dbReference>
<evidence type="ECO:0000256" key="1">
    <source>
        <dbReference type="ARBA" id="ARBA00004141"/>
    </source>
</evidence>
<keyword evidence="4 6" id="KW-1133">Transmembrane helix</keyword>
<dbReference type="InterPro" id="IPR050638">
    <property type="entry name" value="AA-Vitamin_Transporters"/>
</dbReference>
<evidence type="ECO:0000256" key="3">
    <source>
        <dbReference type="ARBA" id="ARBA00022692"/>
    </source>
</evidence>
<dbReference type="RefSeq" id="WP_105515459.1">
    <property type="nucleotide sequence ID" value="NZ_PVEP01000006.1"/>
</dbReference>
<feature type="domain" description="EamA" evidence="8">
    <location>
        <begin position="10"/>
        <end position="139"/>
    </location>
</feature>
<evidence type="ECO:0000256" key="6">
    <source>
        <dbReference type="SAM" id="Phobius"/>
    </source>
</evidence>
<feature type="chain" id="PRO_5015779742" evidence="7">
    <location>
        <begin position="29"/>
        <end position="304"/>
    </location>
</feature>
<name>A0A2S8S5C5_9RHOB</name>
<dbReference type="InterPro" id="IPR037185">
    <property type="entry name" value="EmrE-like"/>
</dbReference>
<feature type="transmembrane region" description="Helical" evidence="6">
    <location>
        <begin position="216"/>
        <end position="236"/>
    </location>
</feature>
<evidence type="ECO:0000313" key="10">
    <source>
        <dbReference type="Proteomes" id="UP000238338"/>
    </source>
</evidence>
<gene>
    <name evidence="9" type="ORF">LX70_02881</name>
</gene>
<keyword evidence="7" id="KW-0732">Signal</keyword>
<evidence type="ECO:0000256" key="2">
    <source>
        <dbReference type="ARBA" id="ARBA00007362"/>
    </source>
</evidence>
<comment type="similarity">
    <text evidence="2">Belongs to the EamA transporter family.</text>
</comment>
<feature type="signal peptide" evidence="7">
    <location>
        <begin position="1"/>
        <end position="28"/>
    </location>
</feature>
<organism evidence="9 10">
    <name type="scientific">Albidovulum denitrificans</name>
    <dbReference type="NCBI Taxonomy" id="404881"/>
    <lineage>
        <taxon>Bacteria</taxon>
        <taxon>Pseudomonadati</taxon>
        <taxon>Pseudomonadota</taxon>
        <taxon>Alphaproteobacteria</taxon>
        <taxon>Rhodobacterales</taxon>
        <taxon>Paracoccaceae</taxon>
        <taxon>Albidovulum</taxon>
    </lineage>
</organism>
<feature type="transmembrane region" description="Helical" evidence="6">
    <location>
        <begin position="38"/>
        <end position="55"/>
    </location>
</feature>
<dbReference type="Pfam" id="PF00892">
    <property type="entry name" value="EamA"/>
    <property type="match status" value="2"/>
</dbReference>
<proteinExistence type="inferred from homology"/>
<dbReference type="EMBL" id="PVEP01000006">
    <property type="protein sequence ID" value="PQV55996.1"/>
    <property type="molecule type" value="Genomic_DNA"/>
</dbReference>
<evidence type="ECO:0000259" key="8">
    <source>
        <dbReference type="Pfam" id="PF00892"/>
    </source>
</evidence>
<evidence type="ECO:0000313" key="9">
    <source>
        <dbReference type="EMBL" id="PQV55996.1"/>
    </source>
</evidence>
<feature type="transmembrane region" description="Helical" evidence="6">
    <location>
        <begin position="98"/>
        <end position="116"/>
    </location>
</feature>
<dbReference type="InterPro" id="IPR000620">
    <property type="entry name" value="EamA_dom"/>
</dbReference>
<feature type="transmembrane region" description="Helical" evidence="6">
    <location>
        <begin position="274"/>
        <end position="291"/>
    </location>
</feature>
<feature type="transmembrane region" description="Helical" evidence="6">
    <location>
        <begin position="183"/>
        <end position="204"/>
    </location>
</feature>
<evidence type="ECO:0000256" key="4">
    <source>
        <dbReference type="ARBA" id="ARBA00022989"/>
    </source>
</evidence>
<dbReference type="Proteomes" id="UP000238338">
    <property type="component" value="Unassembled WGS sequence"/>
</dbReference>
<dbReference type="PANTHER" id="PTHR32322">
    <property type="entry name" value="INNER MEMBRANE TRANSPORTER"/>
    <property type="match status" value="1"/>
</dbReference>
<comment type="subcellular location">
    <subcellularLocation>
        <location evidence="1">Membrane</location>
        <topology evidence="1">Multi-pass membrane protein</topology>
    </subcellularLocation>
</comment>
<dbReference type="OrthoDB" id="5812248at2"/>
<evidence type="ECO:0000256" key="7">
    <source>
        <dbReference type="SAM" id="SignalP"/>
    </source>
</evidence>
<keyword evidence="5 6" id="KW-0472">Membrane</keyword>
<feature type="transmembrane region" description="Helical" evidence="6">
    <location>
        <begin position="128"/>
        <end position="151"/>
    </location>
</feature>
<sequence>MKATASSHAAMLAVSALVAGSFSLGAMAAPHITPLALTTLRFALAAVVLWAFLRFRGERVPAVAFHALWRYILLGGLFSLYFVLMFEGLKTARPVSAAAVYATTPLVTAGFGWLLLGQRPSARMAVAVWIAALGALWLIFRADFAALLSFQLGQGEAIYFLGCVAHSLYIPLIRILNRGESALVFTLGTVIGAMVGLMLAGLPALVATDWAALPPIVWITIVYTAVFATAASFALTQFASLRIPAANVMAYTYLVPVWVILWEIALGAGGPPVMILPGIALILLALIAMLGEDGRGRYSISGLH</sequence>
<dbReference type="PANTHER" id="PTHR32322:SF2">
    <property type="entry name" value="EAMA DOMAIN-CONTAINING PROTEIN"/>
    <property type="match status" value="1"/>
</dbReference>
<accession>A0A2S8S5C5</accession>
<reference evidence="9 10" key="1">
    <citation type="submission" date="2018-02" db="EMBL/GenBank/DDBJ databases">
        <title>Genomic Encyclopedia of Archaeal and Bacterial Type Strains, Phase II (KMG-II): from individual species to whole genera.</title>
        <authorList>
            <person name="Goeker M."/>
        </authorList>
    </citation>
    <scope>NUCLEOTIDE SEQUENCE [LARGE SCALE GENOMIC DNA]</scope>
    <source>
        <strain evidence="9 10">DSM 18921</strain>
    </source>
</reference>
<feature type="transmembrane region" description="Helical" evidence="6">
    <location>
        <begin position="248"/>
        <end position="268"/>
    </location>
</feature>